<keyword evidence="1" id="KW-1133">Transmembrane helix</keyword>
<feature type="transmembrane region" description="Helical" evidence="1">
    <location>
        <begin position="6"/>
        <end position="31"/>
    </location>
</feature>
<organism evidence="2 3">
    <name type="scientific">Tritrichomonas foetus</name>
    <dbReference type="NCBI Taxonomy" id="1144522"/>
    <lineage>
        <taxon>Eukaryota</taxon>
        <taxon>Metamonada</taxon>
        <taxon>Parabasalia</taxon>
        <taxon>Tritrichomonadida</taxon>
        <taxon>Tritrichomonadidae</taxon>
        <taxon>Tritrichomonas</taxon>
    </lineage>
</organism>
<dbReference type="GeneID" id="94826369"/>
<feature type="transmembrane region" description="Helical" evidence="1">
    <location>
        <begin position="72"/>
        <end position="92"/>
    </location>
</feature>
<feature type="transmembrane region" description="Helical" evidence="1">
    <location>
        <begin position="43"/>
        <end position="66"/>
    </location>
</feature>
<keyword evidence="3" id="KW-1185">Reference proteome</keyword>
<gene>
    <name evidence="2" type="ORF">TRFO_04073</name>
</gene>
<feature type="transmembrane region" description="Helical" evidence="1">
    <location>
        <begin position="161"/>
        <end position="184"/>
    </location>
</feature>
<name>A0A1J4KIB6_9EUKA</name>
<evidence type="ECO:0008006" key="4">
    <source>
        <dbReference type="Google" id="ProtNLM"/>
    </source>
</evidence>
<sequence>MNRFISMFFVYLLLLVVILFTVMSGVGYYYFSSAILSYSININLKVLFGIGIGVGLMLFMLVWLFFAFPKFFLHYVLTFPGLIVMCSVYIAATQPSEVTRHLTYYSILWSNNLQTREFQTKYKCCGFYNFTDRGIYNCPITYESGCSHFIEMYLRPRFMEIFVSGIFIIISSVISVCALLIIFFRSDESSIFELMQY</sequence>
<keyword evidence="1" id="KW-0812">Transmembrane</keyword>
<dbReference type="VEuPathDB" id="TrichDB:TRFO_04073"/>
<accession>A0A1J4KIB6</accession>
<dbReference type="Proteomes" id="UP000179807">
    <property type="component" value="Unassembled WGS sequence"/>
</dbReference>
<comment type="caution">
    <text evidence="2">The sequence shown here is derived from an EMBL/GenBank/DDBJ whole genome shotgun (WGS) entry which is preliminary data.</text>
</comment>
<evidence type="ECO:0000313" key="2">
    <source>
        <dbReference type="EMBL" id="OHT11113.1"/>
    </source>
</evidence>
<dbReference type="AlphaFoldDB" id="A0A1J4KIB6"/>
<evidence type="ECO:0000313" key="3">
    <source>
        <dbReference type="Proteomes" id="UP000179807"/>
    </source>
</evidence>
<keyword evidence="1" id="KW-0472">Membrane</keyword>
<protein>
    <recommendedName>
        <fullName evidence="4">Tetraspanin family protein</fullName>
    </recommendedName>
</protein>
<dbReference type="EMBL" id="MLAK01000594">
    <property type="protein sequence ID" value="OHT11113.1"/>
    <property type="molecule type" value="Genomic_DNA"/>
</dbReference>
<evidence type="ECO:0000256" key="1">
    <source>
        <dbReference type="SAM" id="Phobius"/>
    </source>
</evidence>
<proteinExistence type="predicted"/>
<reference evidence="2" key="1">
    <citation type="submission" date="2016-10" db="EMBL/GenBank/DDBJ databases">
        <authorList>
            <person name="Benchimol M."/>
            <person name="Almeida L.G."/>
            <person name="Vasconcelos A.T."/>
            <person name="Perreira-Neves A."/>
            <person name="Rosa I.A."/>
            <person name="Tasca T."/>
            <person name="Bogo M.R."/>
            <person name="de Souza W."/>
        </authorList>
    </citation>
    <scope>NUCLEOTIDE SEQUENCE [LARGE SCALE GENOMIC DNA]</scope>
    <source>
        <strain evidence="2">K</strain>
    </source>
</reference>
<dbReference type="RefSeq" id="XP_068364249.1">
    <property type="nucleotide sequence ID" value="XM_068491665.1"/>
</dbReference>